<evidence type="ECO:0000256" key="1">
    <source>
        <dbReference type="SAM" id="MobiDB-lite"/>
    </source>
</evidence>
<protein>
    <submittedName>
        <fullName evidence="3">Uncharacterized protein</fullName>
    </submittedName>
</protein>
<keyword evidence="2" id="KW-1133">Transmembrane helix</keyword>
<dbReference type="Proteomes" id="UP000600547">
    <property type="component" value="Unassembled WGS sequence"/>
</dbReference>
<keyword evidence="2" id="KW-0472">Membrane</keyword>
<sequence>MPSLCPTHLNCATGPEWISRSATSQPVAQVTPPSPRRRKSGFWLGALLVLVVVMGAVWLAGSLSDQGLKGNPAMNPGTPPMSGMEQNMPDMNDGAPPSVP</sequence>
<dbReference type="EMBL" id="BMQG01000038">
    <property type="protein sequence ID" value="GGM60453.1"/>
    <property type="molecule type" value="Genomic_DNA"/>
</dbReference>
<name>A0A8H9GT50_9DEIO</name>
<feature type="region of interest" description="Disordered" evidence="1">
    <location>
        <begin position="63"/>
        <end position="100"/>
    </location>
</feature>
<dbReference type="AlphaFoldDB" id="A0A8H9GT50"/>
<keyword evidence="4" id="KW-1185">Reference proteome</keyword>
<evidence type="ECO:0000313" key="4">
    <source>
        <dbReference type="Proteomes" id="UP000600547"/>
    </source>
</evidence>
<feature type="transmembrane region" description="Helical" evidence="2">
    <location>
        <begin position="42"/>
        <end position="61"/>
    </location>
</feature>
<keyword evidence="2" id="KW-0812">Transmembrane</keyword>
<comment type="caution">
    <text evidence="3">The sequence shown here is derived from an EMBL/GenBank/DDBJ whole genome shotgun (WGS) entry which is preliminary data.</text>
</comment>
<evidence type="ECO:0000313" key="3">
    <source>
        <dbReference type="EMBL" id="GGM60453.1"/>
    </source>
</evidence>
<proteinExistence type="predicted"/>
<gene>
    <name evidence="3" type="ORF">GCM10008956_40200</name>
</gene>
<accession>A0A8H9GT50</accession>
<evidence type="ECO:0000256" key="2">
    <source>
        <dbReference type="SAM" id="Phobius"/>
    </source>
</evidence>
<organism evidence="3 4">
    <name type="scientific">Deinococcus arenae</name>
    <dbReference type="NCBI Taxonomy" id="1452751"/>
    <lineage>
        <taxon>Bacteria</taxon>
        <taxon>Thermotogati</taxon>
        <taxon>Deinococcota</taxon>
        <taxon>Deinococci</taxon>
        <taxon>Deinococcales</taxon>
        <taxon>Deinococcaceae</taxon>
        <taxon>Deinococcus</taxon>
    </lineage>
</organism>
<reference evidence="4" key="1">
    <citation type="journal article" date="2019" name="Int. J. Syst. Evol. Microbiol.">
        <title>The Global Catalogue of Microorganisms (GCM) 10K type strain sequencing project: providing services to taxonomists for standard genome sequencing and annotation.</title>
        <authorList>
            <consortium name="The Broad Institute Genomics Platform"/>
            <consortium name="The Broad Institute Genome Sequencing Center for Infectious Disease"/>
            <person name="Wu L."/>
            <person name="Ma J."/>
        </authorList>
    </citation>
    <scope>NUCLEOTIDE SEQUENCE [LARGE SCALE GENOMIC DNA]</scope>
    <source>
        <strain evidence="4">JCM 31047</strain>
    </source>
</reference>